<feature type="binding site" evidence="7">
    <location>
        <position position="100"/>
    </location>
    <ligand>
        <name>Zn(2+)</name>
        <dbReference type="ChEBI" id="CHEBI:29105"/>
    </ligand>
</feature>
<keyword evidence="10" id="KW-1185">Reference proteome</keyword>
<dbReference type="RefSeq" id="WP_013633077.1">
    <property type="nucleotide sequence ID" value="NC_015177.1"/>
</dbReference>
<dbReference type="InterPro" id="IPR036388">
    <property type="entry name" value="WH-like_DNA-bd_sf"/>
</dbReference>
<dbReference type="AlphaFoldDB" id="F0SAH0"/>
<keyword evidence="2" id="KW-0678">Repressor</keyword>
<dbReference type="GO" id="GO:0008270">
    <property type="term" value="F:zinc ion binding"/>
    <property type="evidence" value="ECO:0007669"/>
    <property type="project" value="TreeGrafter"/>
</dbReference>
<sequence>MSNNTAHILDHKHISPTPMRQLVLDTLLNKKSALSINDIEKMLYPADRITIYRTLKTFEQKGLIHQVEDGSGSLKYALCQDSCDDNAHHDVHVHFSCKACKETFCLPKNQIPKISLPQGYQPEEISLTVKGVCKDCQITMQ</sequence>
<dbReference type="GO" id="GO:0045892">
    <property type="term" value="P:negative regulation of DNA-templated transcription"/>
    <property type="evidence" value="ECO:0007669"/>
    <property type="project" value="TreeGrafter"/>
</dbReference>
<reference evidence="10" key="2">
    <citation type="submission" date="2011-02" db="EMBL/GenBank/DDBJ databases">
        <title>The complete genome of Pedobacter saltans DSM 12145.</title>
        <authorList>
            <consortium name="US DOE Joint Genome Institute (JGI-PGF)"/>
            <person name="Lucas S."/>
            <person name="Copeland A."/>
            <person name="Lapidus A."/>
            <person name="Bruce D."/>
            <person name="Goodwin L."/>
            <person name="Pitluck S."/>
            <person name="Kyrpides N."/>
            <person name="Mavromatis K."/>
            <person name="Pagani I."/>
            <person name="Ivanova N."/>
            <person name="Ovchinnikova G."/>
            <person name="Lu M."/>
            <person name="Detter J.C."/>
            <person name="Han C."/>
            <person name="Land M."/>
            <person name="Hauser L."/>
            <person name="Markowitz V."/>
            <person name="Cheng J.-F."/>
            <person name="Hugenholtz P."/>
            <person name="Woyke T."/>
            <person name="Wu D."/>
            <person name="Tindall B."/>
            <person name="Pomrenke H.G."/>
            <person name="Brambilla E."/>
            <person name="Klenk H.-P."/>
            <person name="Eisen J.A."/>
        </authorList>
    </citation>
    <scope>NUCLEOTIDE SEQUENCE [LARGE SCALE GENOMIC DNA]</scope>
    <source>
        <strain evidence="10">ATCC 51119 / DSM 12145 / JCM 21818 / LMG 10337 / NBRC 100064 / NCIMB 13643</strain>
    </source>
</reference>
<keyword evidence="8" id="KW-0408">Iron</keyword>
<evidence type="ECO:0000256" key="8">
    <source>
        <dbReference type="PIRSR" id="PIRSR602481-2"/>
    </source>
</evidence>
<evidence type="ECO:0000256" key="2">
    <source>
        <dbReference type="ARBA" id="ARBA00022491"/>
    </source>
</evidence>
<dbReference type="HOGENOM" id="CLU_096072_6_1_10"/>
<dbReference type="SUPFAM" id="SSF46785">
    <property type="entry name" value="Winged helix' DNA-binding domain"/>
    <property type="match status" value="1"/>
</dbReference>
<keyword evidence="3 7" id="KW-0862">Zinc</keyword>
<comment type="cofactor">
    <cofactor evidence="7">
        <name>Zn(2+)</name>
        <dbReference type="ChEBI" id="CHEBI:29105"/>
    </cofactor>
    <text evidence="7">Binds 1 zinc ion per subunit.</text>
</comment>
<comment type="cofactor">
    <cofactor evidence="8">
        <name>Mn(2+)</name>
        <dbReference type="ChEBI" id="CHEBI:29035"/>
    </cofactor>
    <cofactor evidence="8">
        <name>Fe(2+)</name>
        <dbReference type="ChEBI" id="CHEBI:29033"/>
    </cofactor>
    <text evidence="8">Binds 1 Mn(2+) or Fe(2+) ion per subunit.</text>
</comment>
<keyword evidence="5" id="KW-0238">DNA-binding</keyword>
<dbReference type="InterPro" id="IPR036390">
    <property type="entry name" value="WH_DNA-bd_sf"/>
</dbReference>
<evidence type="ECO:0000313" key="9">
    <source>
        <dbReference type="EMBL" id="ADY52590.1"/>
    </source>
</evidence>
<dbReference type="OrthoDB" id="594893at2"/>
<dbReference type="KEGG" id="psn:Pedsa_2038"/>
<proteinExistence type="inferred from homology"/>
<protein>
    <submittedName>
        <fullName evidence="9">Ferric uptake regulator family protein</fullName>
    </submittedName>
</protein>
<dbReference type="PANTHER" id="PTHR33202">
    <property type="entry name" value="ZINC UPTAKE REGULATION PROTEIN"/>
    <property type="match status" value="1"/>
</dbReference>
<name>F0SAH0_PSESL</name>
<dbReference type="Pfam" id="PF01475">
    <property type="entry name" value="FUR"/>
    <property type="match status" value="1"/>
</dbReference>
<evidence type="ECO:0000256" key="4">
    <source>
        <dbReference type="ARBA" id="ARBA00023015"/>
    </source>
</evidence>
<feature type="binding site" evidence="7">
    <location>
        <position position="136"/>
    </location>
    <ligand>
        <name>Zn(2+)</name>
        <dbReference type="ChEBI" id="CHEBI:29105"/>
    </ligand>
</feature>
<dbReference type="GO" id="GO:0003700">
    <property type="term" value="F:DNA-binding transcription factor activity"/>
    <property type="evidence" value="ECO:0007669"/>
    <property type="project" value="InterPro"/>
</dbReference>
<dbReference type="InterPro" id="IPR043135">
    <property type="entry name" value="Fur_C"/>
</dbReference>
<accession>F0SAH0</accession>
<evidence type="ECO:0000256" key="3">
    <source>
        <dbReference type="ARBA" id="ARBA00022833"/>
    </source>
</evidence>
<organism evidence="9 10">
    <name type="scientific">Pseudopedobacter saltans (strain ATCC 51119 / DSM 12145 / JCM 21818 / CCUG 39354 / LMG 10337 / NBRC 100064 / NCIMB 13643)</name>
    <name type="common">Pedobacter saltans</name>
    <dbReference type="NCBI Taxonomy" id="762903"/>
    <lineage>
        <taxon>Bacteria</taxon>
        <taxon>Pseudomonadati</taxon>
        <taxon>Bacteroidota</taxon>
        <taxon>Sphingobacteriia</taxon>
        <taxon>Sphingobacteriales</taxon>
        <taxon>Sphingobacteriaceae</taxon>
        <taxon>Pseudopedobacter</taxon>
    </lineage>
</organism>
<dbReference type="InterPro" id="IPR002481">
    <property type="entry name" value="FUR"/>
</dbReference>
<reference evidence="9 10" key="1">
    <citation type="journal article" date="2011" name="Stand. Genomic Sci.">
        <title>Complete genome sequence of the gliding, heparinolytic Pedobacter saltans type strain (113).</title>
        <authorList>
            <person name="Liolios K."/>
            <person name="Sikorski J."/>
            <person name="Lu M."/>
            <person name="Nolan M."/>
            <person name="Lapidus A."/>
            <person name="Lucas S."/>
            <person name="Hammon N."/>
            <person name="Deshpande S."/>
            <person name="Cheng J.F."/>
            <person name="Tapia R."/>
            <person name="Han C."/>
            <person name="Goodwin L."/>
            <person name="Pitluck S."/>
            <person name="Huntemann M."/>
            <person name="Ivanova N."/>
            <person name="Pagani I."/>
            <person name="Mavromatis K."/>
            <person name="Ovchinikova G."/>
            <person name="Pati A."/>
            <person name="Chen A."/>
            <person name="Palaniappan K."/>
            <person name="Land M."/>
            <person name="Hauser L."/>
            <person name="Brambilla E.M."/>
            <person name="Kotsyurbenko O."/>
            <person name="Rohde M."/>
            <person name="Tindall B.J."/>
            <person name="Abt B."/>
            <person name="Goker M."/>
            <person name="Detter J.C."/>
            <person name="Woyke T."/>
            <person name="Bristow J."/>
            <person name="Eisen J.A."/>
            <person name="Markowitz V."/>
            <person name="Hugenholtz P."/>
            <person name="Klenk H.P."/>
            <person name="Kyrpides N.C."/>
        </authorList>
    </citation>
    <scope>NUCLEOTIDE SEQUENCE [LARGE SCALE GENOMIC DNA]</scope>
    <source>
        <strain evidence="10">ATCC 51119 / DSM 12145 / JCM 21818 / LMG 10337 / NBRC 100064 / NCIMB 13643</strain>
    </source>
</reference>
<evidence type="ECO:0000256" key="1">
    <source>
        <dbReference type="ARBA" id="ARBA00007957"/>
    </source>
</evidence>
<dbReference type="eggNOG" id="COG0735">
    <property type="taxonomic scope" value="Bacteria"/>
</dbReference>
<gene>
    <name evidence="9" type="ordered locus">Pedsa_2038</name>
</gene>
<dbReference type="Gene3D" id="3.30.1490.190">
    <property type="match status" value="1"/>
</dbReference>
<keyword evidence="7" id="KW-0479">Metal-binding</keyword>
<dbReference type="EMBL" id="CP002545">
    <property type="protein sequence ID" value="ADY52590.1"/>
    <property type="molecule type" value="Genomic_DNA"/>
</dbReference>
<dbReference type="GO" id="GO:0000976">
    <property type="term" value="F:transcription cis-regulatory region binding"/>
    <property type="evidence" value="ECO:0007669"/>
    <property type="project" value="TreeGrafter"/>
</dbReference>
<dbReference type="Proteomes" id="UP000000310">
    <property type="component" value="Chromosome"/>
</dbReference>
<dbReference type="PANTHER" id="PTHR33202:SF22">
    <property type="entry name" value="HYDROGEN PEROXIDE SENSITIVE REPRESSOR"/>
    <property type="match status" value="1"/>
</dbReference>
<comment type="similarity">
    <text evidence="1">Belongs to the Fur family.</text>
</comment>
<evidence type="ECO:0000256" key="7">
    <source>
        <dbReference type="PIRSR" id="PIRSR602481-1"/>
    </source>
</evidence>
<dbReference type="Gene3D" id="1.10.10.10">
    <property type="entry name" value="Winged helix-like DNA-binding domain superfamily/Winged helix DNA-binding domain"/>
    <property type="match status" value="1"/>
</dbReference>
<feature type="binding site" evidence="7">
    <location>
        <position position="133"/>
    </location>
    <ligand>
        <name>Zn(2+)</name>
        <dbReference type="ChEBI" id="CHEBI:29105"/>
    </ligand>
</feature>
<dbReference type="GO" id="GO:1900376">
    <property type="term" value="P:regulation of secondary metabolite biosynthetic process"/>
    <property type="evidence" value="ECO:0007669"/>
    <property type="project" value="TreeGrafter"/>
</dbReference>
<keyword evidence="6" id="KW-0804">Transcription</keyword>
<dbReference type="STRING" id="762903.Pedsa_2038"/>
<feature type="binding site" evidence="8">
    <location>
        <position position="88"/>
    </location>
    <ligand>
        <name>Fe cation</name>
        <dbReference type="ChEBI" id="CHEBI:24875"/>
    </ligand>
</feature>
<keyword evidence="4" id="KW-0805">Transcription regulation</keyword>
<feature type="binding site" evidence="7">
    <location>
        <position position="97"/>
    </location>
    <ligand>
        <name>Zn(2+)</name>
        <dbReference type="ChEBI" id="CHEBI:29105"/>
    </ligand>
</feature>
<evidence type="ECO:0000256" key="5">
    <source>
        <dbReference type="ARBA" id="ARBA00023125"/>
    </source>
</evidence>
<evidence type="ECO:0000313" key="10">
    <source>
        <dbReference type="Proteomes" id="UP000000310"/>
    </source>
</evidence>
<evidence type="ECO:0000256" key="6">
    <source>
        <dbReference type="ARBA" id="ARBA00023163"/>
    </source>
</evidence>